<dbReference type="EMBL" id="LLXI01000166">
    <property type="protein sequence ID" value="PKY41782.1"/>
    <property type="molecule type" value="Genomic_DNA"/>
</dbReference>
<reference evidence="1 2" key="1">
    <citation type="submission" date="2015-10" db="EMBL/GenBank/DDBJ databases">
        <title>Genome analyses suggest a sexual origin of heterokaryosis in a supposedly ancient asexual fungus.</title>
        <authorList>
            <person name="Ropars J."/>
            <person name="Sedzielewska K."/>
            <person name="Noel J."/>
            <person name="Charron P."/>
            <person name="Farinelli L."/>
            <person name="Marton T."/>
            <person name="Kruger M."/>
            <person name="Pelin A."/>
            <person name="Brachmann A."/>
            <person name="Corradi N."/>
        </authorList>
    </citation>
    <scope>NUCLEOTIDE SEQUENCE [LARGE SCALE GENOMIC DNA]</scope>
    <source>
        <strain evidence="1 2">A4</strain>
    </source>
</reference>
<accession>A0A2I1G580</accession>
<proteinExistence type="predicted"/>
<organism evidence="1 2">
    <name type="scientific">Rhizophagus irregularis</name>
    <dbReference type="NCBI Taxonomy" id="588596"/>
    <lineage>
        <taxon>Eukaryota</taxon>
        <taxon>Fungi</taxon>
        <taxon>Fungi incertae sedis</taxon>
        <taxon>Mucoromycota</taxon>
        <taxon>Glomeromycotina</taxon>
        <taxon>Glomeromycetes</taxon>
        <taxon>Glomerales</taxon>
        <taxon>Glomeraceae</taxon>
        <taxon>Rhizophagus</taxon>
    </lineage>
</organism>
<dbReference type="VEuPathDB" id="FungiDB:RhiirFUN_002267"/>
<dbReference type="VEuPathDB" id="FungiDB:RhiirA1_473204"/>
<sequence length="406" mass="44892">MAILAGIPKNIKEADLLEIASQVNAKAVNIPLSFNSYKPKPYTYLNFSSFESLEAAKEMTIAFCNKGLICSSSARSPAHFPRNNTLANSQGNVRVNVLSAQDNAKLEDAIAQQLHALDDKVSWMEYSIMDHEYRLKELDLIMNLEGPSENDSSYPPNSYINDNDSSSDTSFFALNPNSVLSSRHSSLSLSGPDVSSNDPARLRQEISMVTNTHHNLSNQLGISSPPPDSTINLTQSSPPSHYQDFDISPDQFNQELYFSNILRISTLNVRFIVHSSKQLNLFSLLLLHQLHSLILTETNLRTPAHKFVAYVPPSSGFNNKLISECHTTLISWITAAHSTGTHVLLGSDLNAEFDAFLKNISNPTISSPVHPLFQYLHSHQFDDLCAFDASSSPMSTFKSSSSGHLF</sequence>
<dbReference type="AlphaFoldDB" id="A0A2I1G580"/>
<gene>
    <name evidence="1" type="ORF">RhiirA4_455441</name>
</gene>
<protein>
    <recommendedName>
        <fullName evidence="3">RRM domain-containing protein</fullName>
    </recommendedName>
</protein>
<keyword evidence="2" id="KW-1185">Reference proteome</keyword>
<dbReference type="VEuPathDB" id="FungiDB:FUN_023072"/>
<dbReference type="Proteomes" id="UP000234323">
    <property type="component" value="Unassembled WGS sequence"/>
</dbReference>
<evidence type="ECO:0000313" key="1">
    <source>
        <dbReference type="EMBL" id="PKY41782.1"/>
    </source>
</evidence>
<comment type="caution">
    <text evidence="1">The sequence shown here is derived from an EMBL/GenBank/DDBJ whole genome shotgun (WGS) entry which is preliminary data.</text>
</comment>
<evidence type="ECO:0008006" key="3">
    <source>
        <dbReference type="Google" id="ProtNLM"/>
    </source>
</evidence>
<name>A0A2I1G580_9GLOM</name>
<evidence type="ECO:0000313" key="2">
    <source>
        <dbReference type="Proteomes" id="UP000234323"/>
    </source>
</evidence>